<dbReference type="EMBL" id="JAPEUX010000006">
    <property type="protein sequence ID" value="KAJ4350262.1"/>
    <property type="molecule type" value="Genomic_DNA"/>
</dbReference>
<comment type="caution">
    <text evidence="2">The sequence shown here is derived from an EMBL/GenBank/DDBJ whole genome shotgun (WGS) entry which is preliminary data.</text>
</comment>
<evidence type="ECO:0000313" key="3">
    <source>
        <dbReference type="Proteomes" id="UP001140513"/>
    </source>
</evidence>
<organism evidence="2 3">
    <name type="scientific">Didymosphaeria variabile</name>
    <dbReference type="NCBI Taxonomy" id="1932322"/>
    <lineage>
        <taxon>Eukaryota</taxon>
        <taxon>Fungi</taxon>
        <taxon>Dikarya</taxon>
        <taxon>Ascomycota</taxon>
        <taxon>Pezizomycotina</taxon>
        <taxon>Dothideomycetes</taxon>
        <taxon>Pleosporomycetidae</taxon>
        <taxon>Pleosporales</taxon>
        <taxon>Massarineae</taxon>
        <taxon>Didymosphaeriaceae</taxon>
        <taxon>Didymosphaeria</taxon>
    </lineage>
</organism>
<keyword evidence="1" id="KW-0732">Signal</keyword>
<feature type="chain" id="PRO_5040951665" description="Pullulan synthetase" evidence="1">
    <location>
        <begin position="20"/>
        <end position="177"/>
    </location>
</feature>
<feature type="signal peptide" evidence="1">
    <location>
        <begin position="1"/>
        <end position="19"/>
    </location>
</feature>
<reference evidence="2" key="1">
    <citation type="submission" date="2022-10" db="EMBL/GenBank/DDBJ databases">
        <title>Tapping the CABI collections for fungal endophytes: first genome assemblies for Collariella, Neodidymelliopsis, Ascochyta clinopodiicola, Didymella pomorum, Didymosphaeria variabile, Neocosmospora piperis and Neocucurbitaria cava.</title>
        <authorList>
            <person name="Hill R."/>
        </authorList>
    </citation>
    <scope>NUCLEOTIDE SEQUENCE</scope>
    <source>
        <strain evidence="2">IMI 356815</strain>
    </source>
</reference>
<evidence type="ECO:0008006" key="4">
    <source>
        <dbReference type="Google" id="ProtNLM"/>
    </source>
</evidence>
<dbReference type="AlphaFoldDB" id="A0A9W8XHL4"/>
<gene>
    <name evidence="2" type="ORF">N0V89_008883</name>
</gene>
<name>A0A9W8XHL4_9PLEO</name>
<protein>
    <recommendedName>
        <fullName evidence="4">Pullulan synthetase</fullName>
    </recommendedName>
</protein>
<proteinExistence type="predicted"/>
<dbReference type="RefSeq" id="XP_056069192.1">
    <property type="nucleotide sequence ID" value="XM_056217636.1"/>
</dbReference>
<dbReference type="GeneID" id="80912413"/>
<dbReference type="OrthoDB" id="5317242at2759"/>
<evidence type="ECO:0000313" key="2">
    <source>
        <dbReference type="EMBL" id="KAJ4350262.1"/>
    </source>
</evidence>
<sequence>MRFTTLTVLSALGAFLSAALPTELTEFFLVTSDQSDPSTNSSQLRGVHATTPYAEDPVSQSTLLLRLIGSGYNSLPNFTLADGVLSTLTAGPHGIGSYKYNSTTITAGKELQFVAQKQENGNVGLDGGYLVTVDGEKEGWAICDSDSGTDVLYWKGNGTDCKTTYLHAVSKPPYKKA</sequence>
<keyword evidence="3" id="KW-1185">Reference proteome</keyword>
<accession>A0A9W8XHL4</accession>
<evidence type="ECO:0000256" key="1">
    <source>
        <dbReference type="SAM" id="SignalP"/>
    </source>
</evidence>
<dbReference type="Proteomes" id="UP001140513">
    <property type="component" value="Unassembled WGS sequence"/>
</dbReference>